<dbReference type="InterPro" id="IPR040442">
    <property type="entry name" value="Pyrv_kinase-like_dom_sf"/>
</dbReference>
<evidence type="ECO:0000256" key="2">
    <source>
        <dbReference type="ARBA" id="ARBA00024063"/>
    </source>
</evidence>
<evidence type="ECO:0000256" key="3">
    <source>
        <dbReference type="ARBA" id="ARBA00038455"/>
    </source>
</evidence>
<comment type="similarity">
    <text evidence="3">Belongs to the isocitrate lyase/PEP mutase superfamily. PEP mutase family.</text>
</comment>
<dbReference type="SUPFAM" id="SSF51621">
    <property type="entry name" value="Phosphoenolpyruvate/pyruvate domain"/>
    <property type="match status" value="1"/>
</dbReference>
<dbReference type="EMBL" id="UINC01010963">
    <property type="protein sequence ID" value="SVA48565.1"/>
    <property type="molecule type" value="Genomic_DNA"/>
</dbReference>
<dbReference type="InterPro" id="IPR012698">
    <property type="entry name" value="PEnolPyrv_PMutase_core"/>
</dbReference>
<dbReference type="Gene3D" id="3.90.550.10">
    <property type="entry name" value="Spore Coat Polysaccharide Biosynthesis Protein SpsA, Chain A"/>
    <property type="match status" value="1"/>
</dbReference>
<accession>A0A381W7V7</accession>
<dbReference type="SUPFAM" id="SSF53448">
    <property type="entry name" value="Nucleotide-diphospho-sugar transferases"/>
    <property type="match status" value="1"/>
</dbReference>
<organism evidence="4">
    <name type="scientific">marine metagenome</name>
    <dbReference type="NCBI Taxonomy" id="408172"/>
    <lineage>
        <taxon>unclassified sequences</taxon>
        <taxon>metagenomes</taxon>
        <taxon>ecological metagenomes</taxon>
    </lineage>
</organism>
<dbReference type="AlphaFoldDB" id="A0A381W7V7"/>
<dbReference type="Pfam" id="PF13714">
    <property type="entry name" value="PEP_mutase"/>
    <property type="match status" value="1"/>
</dbReference>
<name>A0A381W7V7_9ZZZZ</name>
<sequence length="578" mass="64985">MTLLNNILPEARRGKLKALLDRGKIVRVLEAHNGLSGIIANNACIEGQSNEVPVQREFDAIWESSLTDSASKGHPDIEVVSFDSRLQSINEILAVTHKPMIVDGDTGGDANNFEYMVTKLERAGVSAVIIEDKVFPKRNSLEPGVQQTLQEPEVFAQKIHRGKSVQISSDFMIIARLESLIAGKNVDDAISRAQIYLETGADGVMIHSKEKDPAQIMEFAKRYQEMTQKINLKKPMVCVPTTYNTLTEDELRTAGFRIVIYANHLLRSANKAMEETARTILLNQRSFEADPICSPVREIFKTVGFLDVKEKDKLDEDNKNTPVIIPAAGEDPSLSSILNGKPKSMFEVAGKTLLDWQISALKNNNLTNITVITGYKSGKMQAEGTIFQENKNYKKGSELHSLMEARGKMTKGFIMLYSDILFEDHIMAEILTCREDIILVVDNTMQYHAPEVNKTQDFVISKNKHQPTRRKISFACENIISKIGSKLNPETATHEFIGLAKFTKTGAEQLLQTYEDCVKNYHGKFQEADDISQFKFTDLIQEMIDRGYVANFLEIHKGWLEIHRAEDIDLANHFLSNS</sequence>
<gene>
    <name evidence="4" type="ORF">METZ01_LOCUS101419</name>
</gene>
<keyword evidence="1" id="KW-0413">Isomerase</keyword>
<dbReference type="InterPro" id="IPR039556">
    <property type="entry name" value="ICL/PEPM"/>
</dbReference>
<dbReference type="PANTHER" id="PTHR42905:SF7">
    <property type="entry name" value="PHOSPHOENOLPYRUVATE PHOSPHOMUTASE"/>
    <property type="match status" value="1"/>
</dbReference>
<reference evidence="4" key="1">
    <citation type="submission" date="2018-05" db="EMBL/GenBank/DDBJ databases">
        <authorList>
            <person name="Lanie J.A."/>
            <person name="Ng W.-L."/>
            <person name="Kazmierczak K.M."/>
            <person name="Andrzejewski T.M."/>
            <person name="Davidsen T.M."/>
            <person name="Wayne K.J."/>
            <person name="Tettelin H."/>
            <person name="Glass J.I."/>
            <person name="Rusch D."/>
            <person name="Podicherti R."/>
            <person name="Tsui H.-C.T."/>
            <person name="Winkler M.E."/>
        </authorList>
    </citation>
    <scope>NUCLEOTIDE SEQUENCE</scope>
</reference>
<evidence type="ECO:0000313" key="4">
    <source>
        <dbReference type="EMBL" id="SVA48565.1"/>
    </source>
</evidence>
<dbReference type="InterPro" id="IPR015813">
    <property type="entry name" value="Pyrv/PenolPyrv_kinase-like_dom"/>
</dbReference>
<proteinExistence type="inferred from homology"/>
<dbReference type="Gene3D" id="3.20.20.60">
    <property type="entry name" value="Phosphoenolpyruvate-binding domains"/>
    <property type="match status" value="1"/>
</dbReference>
<protein>
    <recommendedName>
        <fullName evidence="2">phosphoenolpyruvate mutase</fullName>
        <ecNumber evidence="2">5.4.2.9</ecNumber>
    </recommendedName>
</protein>
<dbReference type="EC" id="5.4.2.9" evidence="2"/>
<dbReference type="GO" id="GO:0050188">
    <property type="term" value="F:phosphoenolpyruvate mutase activity"/>
    <property type="evidence" value="ECO:0007669"/>
    <property type="project" value="UniProtKB-EC"/>
</dbReference>
<dbReference type="InterPro" id="IPR029044">
    <property type="entry name" value="Nucleotide-diphossugar_trans"/>
</dbReference>
<evidence type="ECO:0000256" key="1">
    <source>
        <dbReference type="ARBA" id="ARBA00023235"/>
    </source>
</evidence>
<dbReference type="PANTHER" id="PTHR42905">
    <property type="entry name" value="PHOSPHOENOLPYRUVATE CARBOXYLASE"/>
    <property type="match status" value="1"/>
</dbReference>
<dbReference type="CDD" id="cd00377">
    <property type="entry name" value="ICL_PEPM"/>
    <property type="match status" value="1"/>
</dbReference>
<dbReference type="NCBIfam" id="TIGR02320">
    <property type="entry name" value="PEP_mutase"/>
    <property type="match status" value="1"/>
</dbReference>